<feature type="domain" description="Histidine kinase" evidence="4">
    <location>
        <begin position="69"/>
        <end position="316"/>
    </location>
</feature>
<dbReference type="EC" id="2.7.13.3" evidence="2"/>
<dbReference type="Proteomes" id="UP000217258">
    <property type="component" value="Chromosome I"/>
</dbReference>
<dbReference type="EMBL" id="CP011030">
    <property type="protein sequence ID" value="ATC90004.1"/>
    <property type="molecule type" value="Genomic_DNA"/>
</dbReference>
<evidence type="ECO:0000313" key="5">
    <source>
        <dbReference type="EMBL" id="ATC90004.1"/>
    </source>
</evidence>
<dbReference type="CDD" id="cd00082">
    <property type="entry name" value="HisKA"/>
    <property type="match status" value="1"/>
</dbReference>
<dbReference type="PANTHER" id="PTHR43065:SF50">
    <property type="entry name" value="HISTIDINE KINASE"/>
    <property type="match status" value="1"/>
</dbReference>
<dbReference type="RefSeq" id="WP_058154333.1">
    <property type="nucleotide sequence ID" value="NZ_CP011030.1"/>
</dbReference>
<dbReference type="Gene3D" id="1.10.287.130">
    <property type="match status" value="1"/>
</dbReference>
<dbReference type="SUPFAM" id="SSF47384">
    <property type="entry name" value="Homodimeric domain of signal transducing histidine kinase"/>
    <property type="match status" value="1"/>
</dbReference>
<evidence type="ECO:0000256" key="2">
    <source>
        <dbReference type="ARBA" id="ARBA00012438"/>
    </source>
</evidence>
<protein>
    <recommendedName>
        <fullName evidence="2">histidine kinase</fullName>
        <ecNumber evidence="2">2.7.13.3</ecNumber>
    </recommendedName>
</protein>
<evidence type="ECO:0000259" key="4">
    <source>
        <dbReference type="PROSITE" id="PS50109"/>
    </source>
</evidence>
<dbReference type="InterPro" id="IPR003661">
    <property type="entry name" value="HisK_dim/P_dom"/>
</dbReference>
<reference evidence="5 6" key="1">
    <citation type="submission" date="2015-06" db="EMBL/GenBank/DDBJ databases">
        <authorList>
            <person name="Xie B.-B."/>
            <person name="Rong J.-C."/>
            <person name="Qin Q.-L."/>
            <person name="Zhang Y.-Z."/>
        </authorList>
    </citation>
    <scope>NUCLEOTIDE SEQUENCE [LARGE SCALE GENOMIC DNA]</scope>
    <source>
        <strain evidence="5 6">KMM 3549</strain>
    </source>
</reference>
<sequence length="316" mass="35153">MAEDDYNYKKAYLREKSARDQLETLLEDKTRALFILNQELEEKLETVKNQQITLMQSEKMATLGTLSAGMAHEINNPLAYITSNVESIKFIKPVLVSLMTAAQQFVDKSISVSQLESILVQLNQENDLSFIVDDIDDLVDDTQEGLERIAHIVNNLVDFASLKDNVTAMADITESLNSTLKLLDNQLGTCAIELHIEKLPLTRCNISSMKQVFVNLLINAKHACDDLRDQQGKISVKLFANENNIYIEVADNGCGMDADTLKQMFDPFFTTKPVGQGTGMGMAIVYNVLKEHNGTIEVESKVGMGSLIRCVIPIAT</sequence>
<gene>
    <name evidence="5" type="ORF">PISS_a1036</name>
</gene>
<keyword evidence="6" id="KW-1185">Reference proteome</keyword>
<evidence type="ECO:0000313" key="6">
    <source>
        <dbReference type="Proteomes" id="UP000217258"/>
    </source>
</evidence>
<dbReference type="InterPro" id="IPR036097">
    <property type="entry name" value="HisK_dim/P_sf"/>
</dbReference>
<proteinExistence type="predicted"/>
<name>A0ABM6N169_9GAMM</name>
<organism evidence="5 6">
    <name type="scientific">Pseudoalteromonas issachenkonii</name>
    <dbReference type="NCBI Taxonomy" id="152297"/>
    <lineage>
        <taxon>Bacteria</taxon>
        <taxon>Pseudomonadati</taxon>
        <taxon>Pseudomonadota</taxon>
        <taxon>Gammaproteobacteria</taxon>
        <taxon>Alteromonadales</taxon>
        <taxon>Pseudoalteromonadaceae</taxon>
        <taxon>Pseudoalteromonas</taxon>
    </lineage>
</organism>
<comment type="catalytic activity">
    <reaction evidence="1">
        <text>ATP + protein L-histidine = ADP + protein N-phospho-L-histidine.</text>
        <dbReference type="EC" id="2.7.13.3"/>
    </reaction>
</comment>
<dbReference type="PRINTS" id="PR00344">
    <property type="entry name" value="BCTRLSENSOR"/>
</dbReference>
<dbReference type="Gene3D" id="3.30.565.10">
    <property type="entry name" value="Histidine kinase-like ATPase, C-terminal domain"/>
    <property type="match status" value="1"/>
</dbReference>
<dbReference type="InterPro" id="IPR004358">
    <property type="entry name" value="Sig_transdc_His_kin-like_C"/>
</dbReference>
<keyword evidence="3" id="KW-0597">Phosphoprotein</keyword>
<dbReference type="InterPro" id="IPR005467">
    <property type="entry name" value="His_kinase_dom"/>
</dbReference>
<dbReference type="SMART" id="SM00387">
    <property type="entry name" value="HATPase_c"/>
    <property type="match status" value="1"/>
</dbReference>
<dbReference type="InterPro" id="IPR036890">
    <property type="entry name" value="HATPase_C_sf"/>
</dbReference>
<dbReference type="PROSITE" id="PS50109">
    <property type="entry name" value="HIS_KIN"/>
    <property type="match status" value="1"/>
</dbReference>
<evidence type="ECO:0000256" key="1">
    <source>
        <dbReference type="ARBA" id="ARBA00000085"/>
    </source>
</evidence>
<evidence type="ECO:0000256" key="3">
    <source>
        <dbReference type="ARBA" id="ARBA00022553"/>
    </source>
</evidence>
<dbReference type="Pfam" id="PF02518">
    <property type="entry name" value="HATPase_c"/>
    <property type="match status" value="1"/>
</dbReference>
<dbReference type="SUPFAM" id="SSF55874">
    <property type="entry name" value="ATPase domain of HSP90 chaperone/DNA topoisomerase II/histidine kinase"/>
    <property type="match status" value="1"/>
</dbReference>
<dbReference type="PANTHER" id="PTHR43065">
    <property type="entry name" value="SENSOR HISTIDINE KINASE"/>
    <property type="match status" value="1"/>
</dbReference>
<accession>A0ABM6N169</accession>
<dbReference type="InterPro" id="IPR003594">
    <property type="entry name" value="HATPase_dom"/>
</dbReference>